<dbReference type="Proteomes" id="UP001519460">
    <property type="component" value="Unassembled WGS sequence"/>
</dbReference>
<gene>
    <name evidence="1" type="ORF">BaRGS_00015575</name>
</gene>
<keyword evidence="2" id="KW-1185">Reference proteome</keyword>
<dbReference type="AlphaFoldDB" id="A0ABD0L141"/>
<evidence type="ECO:0000313" key="2">
    <source>
        <dbReference type="Proteomes" id="UP001519460"/>
    </source>
</evidence>
<accession>A0ABD0L141</accession>
<dbReference type="EMBL" id="JACVVK020000095">
    <property type="protein sequence ID" value="KAK7493238.1"/>
    <property type="molecule type" value="Genomic_DNA"/>
</dbReference>
<name>A0ABD0L141_9CAEN</name>
<reference evidence="1 2" key="1">
    <citation type="journal article" date="2023" name="Sci. Data">
        <title>Genome assembly of the Korean intertidal mud-creeper Batillaria attramentaria.</title>
        <authorList>
            <person name="Patra A.K."/>
            <person name="Ho P.T."/>
            <person name="Jun S."/>
            <person name="Lee S.J."/>
            <person name="Kim Y."/>
            <person name="Won Y.J."/>
        </authorList>
    </citation>
    <scope>NUCLEOTIDE SEQUENCE [LARGE SCALE GENOMIC DNA]</scope>
    <source>
        <strain evidence="1">Wonlab-2016</strain>
    </source>
</reference>
<comment type="caution">
    <text evidence="1">The sequence shown here is derived from an EMBL/GenBank/DDBJ whole genome shotgun (WGS) entry which is preliminary data.</text>
</comment>
<organism evidence="1 2">
    <name type="scientific">Batillaria attramentaria</name>
    <dbReference type="NCBI Taxonomy" id="370345"/>
    <lineage>
        <taxon>Eukaryota</taxon>
        <taxon>Metazoa</taxon>
        <taxon>Spiralia</taxon>
        <taxon>Lophotrochozoa</taxon>
        <taxon>Mollusca</taxon>
        <taxon>Gastropoda</taxon>
        <taxon>Caenogastropoda</taxon>
        <taxon>Sorbeoconcha</taxon>
        <taxon>Cerithioidea</taxon>
        <taxon>Batillariidae</taxon>
        <taxon>Batillaria</taxon>
    </lineage>
</organism>
<protein>
    <submittedName>
        <fullName evidence="1">Uncharacterized protein</fullName>
    </submittedName>
</protein>
<evidence type="ECO:0000313" key="1">
    <source>
        <dbReference type="EMBL" id="KAK7493238.1"/>
    </source>
</evidence>
<sequence>MPEPVCSDLPVFTMAPPGTDVSQVQEWNEPRVRNLPGMVLPSAYCLDLLWWSYRRVCKKLITTSVGTKTALLRRVKDFSECTVAAA</sequence>
<proteinExistence type="predicted"/>